<evidence type="ECO:0000256" key="1">
    <source>
        <dbReference type="SAM" id="SignalP"/>
    </source>
</evidence>
<evidence type="ECO:0000313" key="2">
    <source>
        <dbReference type="EMBL" id="TGY89629.1"/>
    </source>
</evidence>
<dbReference type="EMBL" id="SRXW01000001">
    <property type="protein sequence ID" value="TGY89629.1"/>
    <property type="molecule type" value="Genomic_DNA"/>
</dbReference>
<dbReference type="RefSeq" id="WP_135994128.1">
    <property type="nucleotide sequence ID" value="NZ_CP071057.1"/>
</dbReference>
<feature type="signal peptide" evidence="1">
    <location>
        <begin position="1"/>
        <end position="23"/>
    </location>
</feature>
<comment type="caution">
    <text evidence="2">The sequence shown here is derived from an EMBL/GenBank/DDBJ whole genome shotgun (WGS) entry which is preliminary data.</text>
</comment>
<evidence type="ECO:0008006" key="4">
    <source>
        <dbReference type="Google" id="ProtNLM"/>
    </source>
</evidence>
<organism evidence="2 3">
    <name type="scientific">Marinicauda algicola</name>
    <dbReference type="NCBI Taxonomy" id="2029849"/>
    <lineage>
        <taxon>Bacteria</taxon>
        <taxon>Pseudomonadati</taxon>
        <taxon>Pseudomonadota</taxon>
        <taxon>Alphaproteobacteria</taxon>
        <taxon>Maricaulales</taxon>
        <taxon>Maricaulaceae</taxon>
        <taxon>Marinicauda</taxon>
    </lineage>
</organism>
<dbReference type="OrthoDB" id="7627828at2"/>
<keyword evidence="1" id="KW-0732">Signal</keyword>
<protein>
    <recommendedName>
        <fullName evidence="4">Transporter</fullName>
    </recommendedName>
</protein>
<proteinExistence type="predicted"/>
<name>A0A4V6RF55_9PROT</name>
<keyword evidence="3" id="KW-1185">Reference proteome</keyword>
<gene>
    <name evidence="2" type="ORF">E5163_00330</name>
</gene>
<feature type="chain" id="PRO_5020429012" description="Transporter" evidence="1">
    <location>
        <begin position="24"/>
        <end position="262"/>
    </location>
</feature>
<accession>A0A4V6RF55</accession>
<dbReference type="AlphaFoldDB" id="A0A4V6RF55"/>
<evidence type="ECO:0000313" key="3">
    <source>
        <dbReference type="Proteomes" id="UP000308054"/>
    </source>
</evidence>
<reference evidence="2 3" key="1">
    <citation type="journal article" date="2017" name="Int. J. Syst. Evol. Microbiol.">
        <title>Marinicauda algicola sp. nov., isolated from a marine red alga Rhodosorus marinus.</title>
        <authorList>
            <person name="Jeong S.E."/>
            <person name="Jeon S.H."/>
            <person name="Chun B.H."/>
            <person name="Kim D.W."/>
            <person name="Jeon C.O."/>
        </authorList>
    </citation>
    <scope>NUCLEOTIDE SEQUENCE [LARGE SCALE GENOMIC DNA]</scope>
    <source>
        <strain evidence="2 3">JCM 31718</strain>
    </source>
</reference>
<sequence length="262" mass="27910">MPASRAAAALGGVCLALATGASAQAGAWPRERGESLLIVTGSWHRLAAPQDGAVLFKREAAIYGEYGATGRITLVGRFALQDFREEIRTDDTALAVTYATFGGSEAGARVHLARLGRWCASGQLLVTLPSAGENRTNAEHGTGGGDVDLRALVGRSIGEAGFAEIQLGLREREGEGGSEVRFDTAFGWELNSRLRLHLQTYSVWSHELDTTRLRDFSGHRAQVSVLASLGGGRYAQLGVMSTVRAHDMADEAAAIIGVWQQF</sequence>
<dbReference type="Proteomes" id="UP000308054">
    <property type="component" value="Unassembled WGS sequence"/>
</dbReference>